<name>E2BVV6_HARSA</name>
<proteinExistence type="predicted"/>
<dbReference type="AlphaFoldDB" id="E2BVV6"/>
<dbReference type="Gene3D" id="1.10.10.1450">
    <property type="match status" value="1"/>
</dbReference>
<sequence length="33" mass="3817">FVVNEISCAESLKMLEKTYGESALSKTRTCEWY</sequence>
<evidence type="ECO:0000313" key="2">
    <source>
        <dbReference type="Proteomes" id="UP000008237"/>
    </source>
</evidence>
<dbReference type="InParanoid" id="E2BVV6"/>
<protein>
    <recommendedName>
        <fullName evidence="3">Mos1 transposase HTH domain-containing protein</fullName>
    </recommendedName>
</protein>
<dbReference type="EMBL" id="GL451035">
    <property type="protein sequence ID" value="EFN80171.1"/>
    <property type="molecule type" value="Genomic_DNA"/>
</dbReference>
<reference evidence="1 2" key="1">
    <citation type="journal article" date="2010" name="Science">
        <title>Genomic comparison of the ants Camponotus floridanus and Harpegnathos saltator.</title>
        <authorList>
            <person name="Bonasio R."/>
            <person name="Zhang G."/>
            <person name="Ye C."/>
            <person name="Mutti N.S."/>
            <person name="Fang X."/>
            <person name="Qin N."/>
            <person name="Donahue G."/>
            <person name="Yang P."/>
            <person name="Li Q."/>
            <person name="Li C."/>
            <person name="Zhang P."/>
            <person name="Huang Z."/>
            <person name="Berger S.L."/>
            <person name="Reinberg D."/>
            <person name="Wang J."/>
            <person name="Liebig J."/>
        </authorList>
    </citation>
    <scope>NUCLEOTIDE SEQUENCE [LARGE SCALE GENOMIC DNA]</scope>
    <source>
        <strain evidence="1 2">R22 G/1</strain>
    </source>
</reference>
<evidence type="ECO:0008006" key="3">
    <source>
        <dbReference type="Google" id="ProtNLM"/>
    </source>
</evidence>
<gene>
    <name evidence="1" type="ORF">EAI_05812</name>
</gene>
<feature type="non-terminal residue" evidence="1">
    <location>
        <position position="33"/>
    </location>
</feature>
<dbReference type="Proteomes" id="UP000008237">
    <property type="component" value="Unassembled WGS sequence"/>
</dbReference>
<keyword evidence="2" id="KW-1185">Reference proteome</keyword>
<organism evidence="2">
    <name type="scientific">Harpegnathos saltator</name>
    <name type="common">Jerdon's jumping ant</name>
    <dbReference type="NCBI Taxonomy" id="610380"/>
    <lineage>
        <taxon>Eukaryota</taxon>
        <taxon>Metazoa</taxon>
        <taxon>Ecdysozoa</taxon>
        <taxon>Arthropoda</taxon>
        <taxon>Hexapoda</taxon>
        <taxon>Insecta</taxon>
        <taxon>Pterygota</taxon>
        <taxon>Neoptera</taxon>
        <taxon>Endopterygota</taxon>
        <taxon>Hymenoptera</taxon>
        <taxon>Apocrita</taxon>
        <taxon>Aculeata</taxon>
        <taxon>Formicoidea</taxon>
        <taxon>Formicidae</taxon>
        <taxon>Ponerinae</taxon>
        <taxon>Ponerini</taxon>
        <taxon>Harpegnathos</taxon>
    </lineage>
</organism>
<accession>E2BVV6</accession>
<evidence type="ECO:0000313" key="1">
    <source>
        <dbReference type="EMBL" id="EFN80171.1"/>
    </source>
</evidence>
<feature type="non-terminal residue" evidence="1">
    <location>
        <position position="1"/>
    </location>
</feature>